<dbReference type="AlphaFoldDB" id="A0A4P8YLH4"/>
<keyword evidence="3" id="KW-0732">Signal</keyword>
<name>A0A4P8YLH4_9ENTR</name>
<protein>
    <submittedName>
        <fullName evidence="5">YchO/YchP family invasin</fullName>
    </submittedName>
</protein>
<evidence type="ECO:0000256" key="2">
    <source>
        <dbReference type="SAM" id="MobiDB-lite"/>
    </source>
</evidence>
<dbReference type="NCBIfam" id="NF007556">
    <property type="entry name" value="PRK10177.1"/>
    <property type="match status" value="1"/>
</dbReference>
<feature type="region of interest" description="Disordered" evidence="2">
    <location>
        <begin position="33"/>
        <end position="53"/>
    </location>
</feature>
<organism evidence="5 6">
    <name type="scientific">Jejubacter calystegiae</name>
    <dbReference type="NCBI Taxonomy" id="2579935"/>
    <lineage>
        <taxon>Bacteria</taxon>
        <taxon>Pseudomonadati</taxon>
        <taxon>Pseudomonadota</taxon>
        <taxon>Gammaproteobacteria</taxon>
        <taxon>Enterobacterales</taxon>
        <taxon>Enterobacteriaceae</taxon>
        <taxon>Jejubacter</taxon>
    </lineage>
</organism>
<evidence type="ECO:0000259" key="4">
    <source>
        <dbReference type="Pfam" id="PF11924"/>
    </source>
</evidence>
<dbReference type="GO" id="GO:0009279">
    <property type="term" value="C:cell outer membrane"/>
    <property type="evidence" value="ECO:0007669"/>
    <property type="project" value="TreeGrafter"/>
</dbReference>
<feature type="signal peptide" evidence="3">
    <location>
        <begin position="1"/>
        <end position="23"/>
    </location>
</feature>
<dbReference type="RefSeq" id="WP_138097785.1">
    <property type="nucleotide sequence ID" value="NZ_CP040428.1"/>
</dbReference>
<evidence type="ECO:0000313" key="5">
    <source>
        <dbReference type="EMBL" id="QCT21629.1"/>
    </source>
</evidence>
<dbReference type="InterPro" id="IPR024519">
    <property type="entry name" value="IAT_beta"/>
</dbReference>
<evidence type="ECO:0000256" key="1">
    <source>
        <dbReference type="ARBA" id="ARBA00010116"/>
    </source>
</evidence>
<gene>
    <name evidence="5" type="ORF">FEM41_19225</name>
</gene>
<reference evidence="5 6" key="1">
    <citation type="submission" date="2019-05" db="EMBL/GenBank/DDBJ databases">
        <title>Complete genome sequence of Izhakiella calystegiae KSNA2, an endophyte isolated from beach morning glory (Calystegia soldanella).</title>
        <authorList>
            <person name="Jiang L."/>
            <person name="Jeong J.C."/>
            <person name="Kim C.Y."/>
            <person name="Kim D.H."/>
            <person name="Kim S.W."/>
            <person name="Lee j."/>
        </authorList>
    </citation>
    <scope>NUCLEOTIDE SEQUENCE [LARGE SCALE GENOMIC DNA]</scope>
    <source>
        <strain evidence="5 6">KSNA2</strain>
    </source>
</reference>
<evidence type="ECO:0000313" key="6">
    <source>
        <dbReference type="Proteomes" id="UP000302163"/>
    </source>
</evidence>
<proteinExistence type="inferred from homology"/>
<dbReference type="PANTHER" id="PTHR39576:SF1">
    <property type="entry name" value="INVASIN"/>
    <property type="match status" value="1"/>
</dbReference>
<sequence>MRYPSFCTFTLLLSLCHASPGIAAGDSYMQKAQNPFDNNGDSLPDLGSAPDNSATEKKIATMAKAFGEASMTDSDLHTSERARLFALDHLRDALATRVTSEAESLLSPYGNADVALKVDQEGEFTGSSGSLFTPWQDTDHYLTWSQVGVSQLNQGLVGNLGMGQRWVAGDWLLGYNTFYDNEFDDSLRRASLGAEAWGENLRLSANYYHPLGDWRMSDISQQARMAHGYDITAQARLPFYRHINTSVSLEQYFGDNVDLFRNGNGYRDPMAVKLGLSYTPIPLITLTASHKQGEKGDVQEDLGFKLNYRFGVSMAKQLSADEVVPATSLRGSRYDNVERSGAPVMEFRQRKTLSVYLATPPWQLHAGDSVVLKLQVNSRYGIRRLSWQGDTQALSLTPPADRNNPEGWTVILPAWDNSAEAENSWRLSVTVEDEKGQRVTSNWVTLKPQAPLDIAPEQDSRWQLLPDE</sequence>
<dbReference type="KEGG" id="izh:FEM41_19225"/>
<dbReference type="Proteomes" id="UP000302163">
    <property type="component" value="Chromosome"/>
</dbReference>
<dbReference type="InterPro" id="IPR038177">
    <property type="entry name" value="IAT_beta_sf"/>
</dbReference>
<dbReference type="EMBL" id="CP040428">
    <property type="protein sequence ID" value="QCT21629.1"/>
    <property type="molecule type" value="Genomic_DNA"/>
</dbReference>
<keyword evidence="6" id="KW-1185">Reference proteome</keyword>
<evidence type="ECO:0000256" key="3">
    <source>
        <dbReference type="SAM" id="SignalP"/>
    </source>
</evidence>
<accession>A0A4P8YLH4</accession>
<feature type="chain" id="PRO_5020460137" evidence="3">
    <location>
        <begin position="24"/>
        <end position="468"/>
    </location>
</feature>
<dbReference type="Pfam" id="PF11924">
    <property type="entry name" value="IAT_beta"/>
    <property type="match status" value="1"/>
</dbReference>
<dbReference type="InterPro" id="IPR051715">
    <property type="entry name" value="Intimin-Invasin_domain"/>
</dbReference>
<feature type="domain" description="Inverse autotransporter beta-domain" evidence="4">
    <location>
        <begin position="62"/>
        <end position="340"/>
    </location>
</feature>
<dbReference type="PANTHER" id="PTHR39576">
    <property type="entry name" value="ATTACHING AND EFFACING PROTEIN HOMOLOG-RELATED-RELATED"/>
    <property type="match status" value="1"/>
</dbReference>
<dbReference type="Gene3D" id="2.40.160.160">
    <property type="entry name" value="Inverse autotransporter, beta-domain"/>
    <property type="match status" value="1"/>
</dbReference>
<comment type="similarity">
    <text evidence="1">Belongs to the intimin/invasin family.</text>
</comment>
<dbReference type="OrthoDB" id="8320584at2"/>